<keyword evidence="2" id="KW-1185">Reference proteome</keyword>
<dbReference type="Proteomes" id="UP000602198">
    <property type="component" value="Unassembled WGS sequence"/>
</dbReference>
<dbReference type="RefSeq" id="WP_201949212.1">
    <property type="nucleotide sequence ID" value="NZ_JAERRJ010000007.1"/>
</dbReference>
<sequence length="106" mass="11257">MKRPQPLCHSAQIPRPIRPGRGIAQEQVYIEITCAGNGYPRDRVVEAEGDHVVAGSMRVSGLISSGKRGITPSAGAWAVGEVRLRLGGGGVEWMARAVVRQGAEIV</sequence>
<organism evidence="1 2">
    <name type="scientific">Nocardia acididurans</name>
    <dbReference type="NCBI Taxonomy" id="2802282"/>
    <lineage>
        <taxon>Bacteria</taxon>
        <taxon>Bacillati</taxon>
        <taxon>Actinomycetota</taxon>
        <taxon>Actinomycetes</taxon>
        <taxon>Mycobacteriales</taxon>
        <taxon>Nocardiaceae</taxon>
        <taxon>Nocardia</taxon>
    </lineage>
</organism>
<name>A0ABS1M7N7_9NOCA</name>
<evidence type="ECO:0000313" key="2">
    <source>
        <dbReference type="Proteomes" id="UP000602198"/>
    </source>
</evidence>
<gene>
    <name evidence="1" type="ORF">JK358_19850</name>
</gene>
<protein>
    <submittedName>
        <fullName evidence="1">Uncharacterized protein</fullName>
    </submittedName>
</protein>
<proteinExistence type="predicted"/>
<dbReference type="EMBL" id="JAERRJ010000007">
    <property type="protein sequence ID" value="MBL1076657.1"/>
    <property type="molecule type" value="Genomic_DNA"/>
</dbReference>
<reference evidence="1 2" key="1">
    <citation type="submission" date="2021-01" db="EMBL/GenBank/DDBJ databases">
        <title>WGS of actinomycetes isolated from Thailand.</title>
        <authorList>
            <person name="Thawai C."/>
        </authorList>
    </citation>
    <scope>NUCLEOTIDE SEQUENCE [LARGE SCALE GENOMIC DNA]</scope>
    <source>
        <strain evidence="1 2">LPG 2</strain>
    </source>
</reference>
<comment type="caution">
    <text evidence="1">The sequence shown here is derived from an EMBL/GenBank/DDBJ whole genome shotgun (WGS) entry which is preliminary data.</text>
</comment>
<evidence type="ECO:0000313" key="1">
    <source>
        <dbReference type="EMBL" id="MBL1076657.1"/>
    </source>
</evidence>
<accession>A0ABS1M7N7</accession>